<organism evidence="3 4">
    <name type="scientific">Mucilaginibacter oryzae</name>
    <dbReference type="NCBI Taxonomy" id="468058"/>
    <lineage>
        <taxon>Bacteria</taxon>
        <taxon>Pseudomonadati</taxon>
        <taxon>Bacteroidota</taxon>
        <taxon>Sphingobacteriia</taxon>
        <taxon>Sphingobacteriales</taxon>
        <taxon>Sphingobacteriaceae</taxon>
        <taxon>Mucilaginibacter</taxon>
    </lineage>
</organism>
<evidence type="ECO:0000256" key="1">
    <source>
        <dbReference type="SAM" id="MobiDB-lite"/>
    </source>
</evidence>
<keyword evidence="2" id="KW-0812">Transmembrane</keyword>
<protein>
    <submittedName>
        <fullName evidence="3">Uncharacterized protein</fullName>
    </submittedName>
</protein>
<comment type="caution">
    <text evidence="3">The sequence shown here is derived from an EMBL/GenBank/DDBJ whole genome shotgun (WGS) entry which is preliminary data.</text>
</comment>
<feature type="region of interest" description="Disordered" evidence="1">
    <location>
        <begin position="33"/>
        <end position="55"/>
    </location>
</feature>
<reference evidence="3 4" key="1">
    <citation type="submission" date="2018-05" db="EMBL/GenBank/DDBJ databases">
        <title>Genomic Encyclopedia of Archaeal and Bacterial Type Strains, Phase II (KMG-II): from individual species to whole genera.</title>
        <authorList>
            <person name="Goeker M."/>
        </authorList>
    </citation>
    <scope>NUCLEOTIDE SEQUENCE [LARGE SCALE GENOMIC DNA]</scope>
    <source>
        <strain evidence="3 4">DSM 19975</strain>
    </source>
</reference>
<gene>
    <name evidence="3" type="ORF">LX99_03635</name>
</gene>
<evidence type="ECO:0000313" key="4">
    <source>
        <dbReference type="Proteomes" id="UP000245678"/>
    </source>
</evidence>
<dbReference type="Proteomes" id="UP000245678">
    <property type="component" value="Unassembled WGS sequence"/>
</dbReference>
<proteinExistence type="predicted"/>
<keyword evidence="2" id="KW-0472">Membrane</keyword>
<accession>A0A316HLU3</accession>
<dbReference type="AlphaFoldDB" id="A0A316HLU3"/>
<name>A0A316HLU3_9SPHI</name>
<evidence type="ECO:0000256" key="2">
    <source>
        <dbReference type="SAM" id="Phobius"/>
    </source>
</evidence>
<evidence type="ECO:0000313" key="3">
    <source>
        <dbReference type="EMBL" id="PWK75902.1"/>
    </source>
</evidence>
<dbReference type="EMBL" id="QGHA01000007">
    <property type="protein sequence ID" value="PWK75902.1"/>
    <property type="molecule type" value="Genomic_DNA"/>
</dbReference>
<sequence>MEQINYPLIIIVVIAAVILLVWMIRRNLKDEKDYEKETMQSEIKPEKHNRGEDKP</sequence>
<feature type="transmembrane region" description="Helical" evidence="2">
    <location>
        <begin position="6"/>
        <end position="24"/>
    </location>
</feature>
<keyword evidence="4" id="KW-1185">Reference proteome</keyword>
<keyword evidence="2" id="KW-1133">Transmembrane helix</keyword>
<dbReference type="RefSeq" id="WP_170122742.1">
    <property type="nucleotide sequence ID" value="NZ_QGHA01000007.1"/>
</dbReference>